<organism evidence="1 2">
    <name type="scientific">Diploscapter pachys</name>
    <dbReference type="NCBI Taxonomy" id="2018661"/>
    <lineage>
        <taxon>Eukaryota</taxon>
        <taxon>Metazoa</taxon>
        <taxon>Ecdysozoa</taxon>
        <taxon>Nematoda</taxon>
        <taxon>Chromadorea</taxon>
        <taxon>Rhabditida</taxon>
        <taxon>Rhabditina</taxon>
        <taxon>Rhabditomorpha</taxon>
        <taxon>Rhabditoidea</taxon>
        <taxon>Rhabditidae</taxon>
        <taxon>Diploscapter</taxon>
    </lineage>
</organism>
<gene>
    <name evidence="1" type="ORF">WR25_15563</name>
</gene>
<evidence type="ECO:0000313" key="2">
    <source>
        <dbReference type="Proteomes" id="UP000218231"/>
    </source>
</evidence>
<name>A0A2A2JVU6_9BILA</name>
<keyword evidence="2" id="KW-1185">Reference proteome</keyword>
<dbReference type="EMBL" id="LIAE01010187">
    <property type="protein sequence ID" value="PAV65886.1"/>
    <property type="molecule type" value="Genomic_DNA"/>
</dbReference>
<protein>
    <submittedName>
        <fullName evidence="1">Uncharacterized protein</fullName>
    </submittedName>
</protein>
<reference evidence="1 2" key="1">
    <citation type="journal article" date="2017" name="Curr. Biol.">
        <title>Genome architecture and evolution of a unichromosomal asexual nematode.</title>
        <authorList>
            <person name="Fradin H."/>
            <person name="Zegar C."/>
            <person name="Gutwein M."/>
            <person name="Lucas J."/>
            <person name="Kovtun M."/>
            <person name="Corcoran D."/>
            <person name="Baugh L.R."/>
            <person name="Kiontke K."/>
            <person name="Gunsalus K."/>
            <person name="Fitch D.H."/>
            <person name="Piano F."/>
        </authorList>
    </citation>
    <scope>NUCLEOTIDE SEQUENCE [LARGE SCALE GENOMIC DNA]</scope>
    <source>
        <strain evidence="1">PF1309</strain>
    </source>
</reference>
<comment type="caution">
    <text evidence="1">The sequence shown here is derived from an EMBL/GenBank/DDBJ whole genome shotgun (WGS) entry which is preliminary data.</text>
</comment>
<sequence>MVCMPQPTDTMLPARHKRTGYQPATKPPAHQKLGGLLFLDRKDRQAVEVIDLKPVAFPGLRKHKAPQTEHTEIVSVILSEDVIEEASEPVSIHLLTGDLQVNALSIDTIDEPKHEPIPLAWLQPSPTMDNSIG</sequence>
<evidence type="ECO:0000313" key="1">
    <source>
        <dbReference type="EMBL" id="PAV65886.1"/>
    </source>
</evidence>
<proteinExistence type="predicted"/>
<dbReference type="AlphaFoldDB" id="A0A2A2JVU6"/>
<dbReference type="Proteomes" id="UP000218231">
    <property type="component" value="Unassembled WGS sequence"/>
</dbReference>
<accession>A0A2A2JVU6</accession>